<organism evidence="7 8">
    <name type="scientific">Methanomethylophilus alvi</name>
    <dbReference type="NCBI Taxonomy" id="1291540"/>
    <lineage>
        <taxon>Archaea</taxon>
        <taxon>Methanobacteriati</taxon>
        <taxon>Thermoplasmatota</taxon>
        <taxon>Thermoplasmata</taxon>
        <taxon>Methanomassiliicoccales</taxon>
        <taxon>Methanomethylophilaceae</taxon>
        <taxon>Methanomethylophilus</taxon>
    </lineage>
</organism>
<dbReference type="Pfam" id="PF02852">
    <property type="entry name" value="Pyr_redox_dim"/>
    <property type="match status" value="1"/>
</dbReference>
<dbReference type="PANTHER" id="PTHR43429">
    <property type="entry name" value="PYRIDINE NUCLEOTIDE-DISULFIDE OXIDOREDUCTASE DOMAIN-CONTAINING"/>
    <property type="match status" value="1"/>
</dbReference>
<feature type="domain" description="FAD/NAD(P)-binding" evidence="6">
    <location>
        <begin position="4"/>
        <end position="297"/>
    </location>
</feature>
<dbReference type="InterPro" id="IPR023753">
    <property type="entry name" value="FAD/NAD-binding_dom"/>
</dbReference>
<dbReference type="GO" id="GO:0016491">
    <property type="term" value="F:oxidoreductase activity"/>
    <property type="evidence" value="ECO:0007669"/>
    <property type="project" value="InterPro"/>
</dbReference>
<dbReference type="SUPFAM" id="SSF55424">
    <property type="entry name" value="FAD/NAD-linked reductases, dimerisation (C-terminal) domain"/>
    <property type="match status" value="1"/>
</dbReference>
<evidence type="ECO:0000259" key="6">
    <source>
        <dbReference type="Pfam" id="PF07992"/>
    </source>
</evidence>
<dbReference type="Pfam" id="PF07992">
    <property type="entry name" value="Pyr_redox_2"/>
    <property type="match status" value="1"/>
</dbReference>
<dbReference type="RefSeq" id="WP_015505301.1">
    <property type="nucleotide sequence ID" value="NZ_CAYARL010000004.1"/>
</dbReference>
<dbReference type="InterPro" id="IPR016156">
    <property type="entry name" value="FAD/NAD-linked_Rdtase_dimer_sf"/>
</dbReference>
<dbReference type="Gene3D" id="3.50.50.60">
    <property type="entry name" value="FAD/NAD(P)-binding domain"/>
    <property type="match status" value="2"/>
</dbReference>
<proteinExistence type="inferred from homology"/>
<name>A0A3G3II35_9ARCH</name>
<dbReference type="EMBL" id="CP017686">
    <property type="protein sequence ID" value="AYQ55527.1"/>
    <property type="molecule type" value="Genomic_DNA"/>
</dbReference>
<keyword evidence="4" id="KW-0274">FAD</keyword>
<reference evidence="7 8" key="1">
    <citation type="submission" date="2016-10" db="EMBL/GenBank/DDBJ databases">
        <title>Complete genome of the TMA-utilizing, human hosted archaeon Methanomethylophilus alvus Gen. nov, sp. nov., strain Mx-05, derived from a pure culture.</title>
        <authorList>
            <person name="Brugere J.-F."/>
            <person name="Ben Hania W."/>
            <person name="Chaudhary P.P."/>
            <person name="Gaci N."/>
            <person name="Borrel G."/>
            <person name="Cao Van Tuat L."/>
            <person name="Fardeau M.-L."/>
            <person name="Harris H.M.B."/>
            <person name="O'Toole P.W."/>
            <person name="Ollivier B."/>
        </authorList>
    </citation>
    <scope>NUCLEOTIDE SEQUENCE [LARGE SCALE GENOMIC DNA]</scope>
    <source>
        <strain evidence="7 8">Mx-05</strain>
    </source>
</reference>
<dbReference type="PANTHER" id="PTHR43429:SF3">
    <property type="entry name" value="NITRITE REDUCTASE [NAD(P)H]"/>
    <property type="match status" value="1"/>
</dbReference>
<sequence length="456" mass="48206">MARKIIVIGSGAAGMSAASSARNADPEAEITVFTEDTDVAYSPCMIPWVLEGKSDWDGMIMHTPEWYAKERNIKILTQTKVEHAVNDRAKDGTVTKNIVAGGKTYEYDSLILATGGKVFIPPIEGTDLPGVFVVRTVNDGKAIESYLKKSDKVVIAGAGVIGLELALSLVNIGKDVTVIEMMDQVIPRIADKDMADPMQAYLESKGVKFVMKAPVQAVKGNGKVESVESLGKSYPCDMVIFATGVRANTDIAKELGLDIGQLGALAVAPTLQCYRKGRLCPDIFACGDVIQCQSAVYSGPTMSQLGSSAVKEGRVAGANAAGQKSQFGPVMSPWVSVIGDKQIAGTGMSLGLASWYGVSTVTGKAAGLTRARYYPGAKEMTVKVIGDKNTHRIIGAQIIAGEDATGRIDWMTAAIASGATAEQFLVDAENAYCPPTSQVRDVVISAVEDLAKNLKQ</sequence>
<dbReference type="InterPro" id="IPR050260">
    <property type="entry name" value="FAD-bd_OxRdtase"/>
</dbReference>
<evidence type="ECO:0000256" key="2">
    <source>
        <dbReference type="ARBA" id="ARBA00009130"/>
    </source>
</evidence>
<evidence type="ECO:0000256" key="4">
    <source>
        <dbReference type="ARBA" id="ARBA00022827"/>
    </source>
</evidence>
<keyword evidence="3" id="KW-0285">Flavoprotein</keyword>
<evidence type="ECO:0000313" key="7">
    <source>
        <dbReference type="EMBL" id="AYQ55527.1"/>
    </source>
</evidence>
<evidence type="ECO:0000313" key="8">
    <source>
        <dbReference type="Proteomes" id="UP000273278"/>
    </source>
</evidence>
<dbReference type="PRINTS" id="PR00411">
    <property type="entry name" value="PNDRDTASEI"/>
</dbReference>
<evidence type="ECO:0000256" key="1">
    <source>
        <dbReference type="ARBA" id="ARBA00001974"/>
    </source>
</evidence>
<dbReference type="AlphaFoldDB" id="A0A3G3II35"/>
<dbReference type="InterPro" id="IPR036188">
    <property type="entry name" value="FAD/NAD-bd_sf"/>
</dbReference>
<feature type="domain" description="Pyridine nucleotide-disulphide oxidoreductase dimerisation" evidence="5">
    <location>
        <begin position="338"/>
        <end position="437"/>
    </location>
</feature>
<comment type="similarity">
    <text evidence="2">Belongs to the class-III pyridine nucleotide-disulfide oxidoreductase family.</text>
</comment>
<dbReference type="OMA" id="YSPCAIP"/>
<evidence type="ECO:0000259" key="5">
    <source>
        <dbReference type="Pfam" id="PF02852"/>
    </source>
</evidence>
<protein>
    <submittedName>
        <fullName evidence="7">NAD(P)H-nitrite reductase</fullName>
    </submittedName>
</protein>
<dbReference type="PRINTS" id="PR00368">
    <property type="entry name" value="FADPNR"/>
</dbReference>
<dbReference type="GeneID" id="41322185"/>
<accession>A0A3G3II35</accession>
<dbReference type="SUPFAM" id="SSF51905">
    <property type="entry name" value="FAD/NAD(P)-binding domain"/>
    <property type="match status" value="2"/>
</dbReference>
<comment type="cofactor">
    <cofactor evidence="1">
        <name>FAD</name>
        <dbReference type="ChEBI" id="CHEBI:57692"/>
    </cofactor>
</comment>
<gene>
    <name evidence="7" type="ORF">BKD89_06935</name>
</gene>
<evidence type="ECO:0000256" key="3">
    <source>
        <dbReference type="ARBA" id="ARBA00022630"/>
    </source>
</evidence>
<dbReference type="InterPro" id="IPR004099">
    <property type="entry name" value="Pyr_nucl-diS_OxRdtase_dimer"/>
</dbReference>
<dbReference type="Proteomes" id="UP000273278">
    <property type="component" value="Chromosome"/>
</dbReference>